<dbReference type="Proteomes" id="UP000824265">
    <property type="component" value="Unassembled WGS sequence"/>
</dbReference>
<dbReference type="PRINTS" id="PR02008">
    <property type="entry name" value="RCMTFAMILY"/>
</dbReference>
<evidence type="ECO:0000256" key="1">
    <source>
        <dbReference type="ARBA" id="ARBA00007494"/>
    </source>
</evidence>
<organism evidence="9 10">
    <name type="scientific">Candidatus Acetatifactor stercoripullorum</name>
    <dbReference type="NCBI Taxonomy" id="2838414"/>
    <lineage>
        <taxon>Bacteria</taxon>
        <taxon>Bacillati</taxon>
        <taxon>Bacillota</taxon>
        <taxon>Clostridia</taxon>
        <taxon>Lachnospirales</taxon>
        <taxon>Lachnospiraceae</taxon>
        <taxon>Acetatifactor</taxon>
    </lineage>
</organism>
<dbReference type="GO" id="GO:0003723">
    <property type="term" value="F:RNA binding"/>
    <property type="evidence" value="ECO:0007669"/>
    <property type="project" value="UniProtKB-UniRule"/>
</dbReference>
<dbReference type="InterPro" id="IPR029063">
    <property type="entry name" value="SAM-dependent_MTases_sf"/>
</dbReference>
<sequence length="460" mass="50924">MLPQPFLDRMKGLLGEEYEVFVKNLTQESCQALRVNLGKVKGESLPFHLTPVPWAEGGYYYEKEDQPGKHPLHEAGAYYIQEPSAMAPAPLLALQPGERVLDLCAAPGGKSTQLAACLKGRGLLVCNEIHPARARILSENIERMGVKNACVTNEAPETLSKLFPGYFDAILVDAPCSGEGMFRKNEEACAEWSPENVERCAHRQDEILEQAAEMLRSGGRMVYSTCTFAPLENEGSVSRFLKRHPEFSIVPVNQERFCQGAQKATACQGRPQWIENPVPGLEGTLRLWPHHVKGEGHFAALLKKAGELEEGLRPEGRNGLEKGLPERELGEWTAFQREFLKWSFSGKYLKFGDQLYLAPGELPSLKGLKVLRPGLHLGTLKKNRFEPSHALALALLPGEAVHVWNLDAEDPQARAYLSGQTFPASGEKGWYLICVDGCSMGWGKLAGGIMKNHYPKGLRK</sequence>
<dbReference type="InterPro" id="IPR031340">
    <property type="entry name" value="RsmF_methylt_CI"/>
</dbReference>
<dbReference type="Gene3D" id="3.40.50.150">
    <property type="entry name" value="Vaccinia Virus protein VP39"/>
    <property type="match status" value="1"/>
</dbReference>
<dbReference type="Gene3D" id="3.30.70.1170">
    <property type="entry name" value="Sun protein, domain 3"/>
    <property type="match status" value="1"/>
</dbReference>
<dbReference type="InterPro" id="IPR031341">
    <property type="entry name" value="Methyltr_RsmF_N"/>
</dbReference>
<dbReference type="InterPro" id="IPR049560">
    <property type="entry name" value="MeTrfase_RsmB-F_NOP2_cat"/>
</dbReference>
<dbReference type="SUPFAM" id="SSF53335">
    <property type="entry name" value="S-adenosyl-L-methionine-dependent methyltransferases"/>
    <property type="match status" value="1"/>
</dbReference>
<keyword evidence="5 7" id="KW-0949">S-adenosyl-L-methionine</keyword>
<evidence type="ECO:0000313" key="10">
    <source>
        <dbReference type="Proteomes" id="UP000824265"/>
    </source>
</evidence>
<dbReference type="Pfam" id="PF17125">
    <property type="entry name" value="Methyltr_RsmF_N"/>
    <property type="match status" value="1"/>
</dbReference>
<evidence type="ECO:0000259" key="8">
    <source>
        <dbReference type="PROSITE" id="PS51686"/>
    </source>
</evidence>
<feature type="binding site" evidence="7">
    <location>
        <position position="173"/>
    </location>
    <ligand>
        <name>S-adenosyl-L-methionine</name>
        <dbReference type="ChEBI" id="CHEBI:59789"/>
    </ligand>
</feature>
<protein>
    <submittedName>
        <fullName evidence="9">RsmF rRNA methyltransferase first C-terminal domain-containing protein</fullName>
    </submittedName>
</protein>
<dbReference type="InterPro" id="IPR023267">
    <property type="entry name" value="RCMT"/>
</dbReference>
<dbReference type="AlphaFoldDB" id="A0A9D1R753"/>
<dbReference type="GO" id="GO:0008173">
    <property type="term" value="F:RNA methyltransferase activity"/>
    <property type="evidence" value="ECO:0007669"/>
    <property type="project" value="InterPro"/>
</dbReference>
<evidence type="ECO:0000256" key="5">
    <source>
        <dbReference type="ARBA" id="ARBA00022691"/>
    </source>
</evidence>
<feature type="binding site" evidence="7">
    <location>
        <begin position="104"/>
        <end position="110"/>
    </location>
    <ligand>
        <name>S-adenosyl-L-methionine</name>
        <dbReference type="ChEBI" id="CHEBI:59789"/>
    </ligand>
</feature>
<dbReference type="PANTHER" id="PTHR22807">
    <property type="entry name" value="NOP2 YEAST -RELATED NOL1/NOP2/FMU SUN DOMAIN-CONTAINING"/>
    <property type="match status" value="1"/>
</dbReference>
<evidence type="ECO:0000256" key="7">
    <source>
        <dbReference type="PROSITE-ProRule" id="PRU01023"/>
    </source>
</evidence>
<gene>
    <name evidence="9" type="ORF">H9742_06925</name>
</gene>
<dbReference type="CDD" id="cd21147">
    <property type="entry name" value="RsmF_methylt_CTD1"/>
    <property type="match status" value="1"/>
</dbReference>
<evidence type="ECO:0000313" key="9">
    <source>
        <dbReference type="EMBL" id="HIW81251.1"/>
    </source>
</evidence>
<dbReference type="PANTHER" id="PTHR22807:SF30">
    <property type="entry name" value="28S RRNA (CYTOSINE(4447)-C(5))-METHYLTRANSFERASE-RELATED"/>
    <property type="match status" value="1"/>
</dbReference>
<dbReference type="PROSITE" id="PS01153">
    <property type="entry name" value="NOL1_NOP2_SUN"/>
    <property type="match status" value="1"/>
</dbReference>
<accession>A0A9D1R753</accession>
<feature type="domain" description="SAM-dependent MTase RsmB/NOP-type" evidence="8">
    <location>
        <begin position="1"/>
        <end position="305"/>
    </location>
</feature>
<dbReference type="PROSITE" id="PS51686">
    <property type="entry name" value="SAM_MT_RSMB_NOP"/>
    <property type="match status" value="1"/>
</dbReference>
<comment type="similarity">
    <text evidence="1 7">Belongs to the class I-like SAM-binding methyltransferase superfamily. RsmB/NOP family.</text>
</comment>
<reference evidence="9" key="2">
    <citation type="submission" date="2021-04" db="EMBL/GenBank/DDBJ databases">
        <authorList>
            <person name="Gilroy R."/>
        </authorList>
    </citation>
    <scope>NUCLEOTIDE SEQUENCE</scope>
    <source>
        <strain evidence="9">CHK195-6426</strain>
    </source>
</reference>
<reference evidence="9" key="1">
    <citation type="journal article" date="2021" name="PeerJ">
        <title>Extensive microbial diversity within the chicken gut microbiome revealed by metagenomics and culture.</title>
        <authorList>
            <person name="Gilroy R."/>
            <person name="Ravi A."/>
            <person name="Getino M."/>
            <person name="Pursley I."/>
            <person name="Horton D.L."/>
            <person name="Alikhan N.F."/>
            <person name="Baker D."/>
            <person name="Gharbi K."/>
            <person name="Hall N."/>
            <person name="Watson M."/>
            <person name="Adriaenssens E.M."/>
            <person name="Foster-Nyarko E."/>
            <person name="Jarju S."/>
            <person name="Secka A."/>
            <person name="Antonio M."/>
            <person name="Oren A."/>
            <person name="Chaudhuri R.R."/>
            <person name="La Ragione R."/>
            <person name="Hildebrand F."/>
            <person name="Pallen M.J."/>
        </authorList>
    </citation>
    <scope>NUCLEOTIDE SEQUENCE</scope>
    <source>
        <strain evidence="9">CHK195-6426</strain>
    </source>
</reference>
<evidence type="ECO:0000256" key="3">
    <source>
        <dbReference type="ARBA" id="ARBA00022603"/>
    </source>
</evidence>
<dbReference type="Pfam" id="PF01189">
    <property type="entry name" value="Methyltr_RsmB-F"/>
    <property type="match status" value="1"/>
</dbReference>
<dbReference type="GO" id="GO:0001510">
    <property type="term" value="P:RNA methylation"/>
    <property type="evidence" value="ECO:0007669"/>
    <property type="project" value="InterPro"/>
</dbReference>
<evidence type="ECO:0000256" key="4">
    <source>
        <dbReference type="ARBA" id="ARBA00022679"/>
    </source>
</evidence>
<proteinExistence type="inferred from homology"/>
<evidence type="ECO:0000256" key="2">
    <source>
        <dbReference type="ARBA" id="ARBA00022490"/>
    </source>
</evidence>
<dbReference type="Gene3D" id="2.30.130.60">
    <property type="match status" value="1"/>
</dbReference>
<dbReference type="InterPro" id="IPR018314">
    <property type="entry name" value="RsmB/NOL1/NOP2-like_CS"/>
</dbReference>
<dbReference type="InterPro" id="IPR027391">
    <property type="entry name" value="Nol1_Nop2_Fmu_2"/>
</dbReference>
<name>A0A9D1R753_9FIRM</name>
<keyword evidence="2" id="KW-0963">Cytoplasm</keyword>
<feature type="binding site" evidence="7">
    <location>
        <position position="128"/>
    </location>
    <ligand>
        <name>S-adenosyl-L-methionine</name>
        <dbReference type="ChEBI" id="CHEBI:59789"/>
    </ligand>
</feature>
<comment type="caution">
    <text evidence="9">The sequence shown here is derived from an EMBL/GenBank/DDBJ whole genome shotgun (WGS) entry which is preliminary data.</text>
</comment>
<feature type="active site" description="Nucleophile" evidence="7">
    <location>
        <position position="226"/>
    </location>
</feature>
<comment type="caution">
    <text evidence="7">Lacks conserved residue(s) required for the propagation of feature annotation.</text>
</comment>
<dbReference type="CDD" id="cd02440">
    <property type="entry name" value="AdoMet_MTases"/>
    <property type="match status" value="1"/>
</dbReference>
<dbReference type="Pfam" id="PF13636">
    <property type="entry name" value="Methyltranf_PUA"/>
    <property type="match status" value="1"/>
</dbReference>
<keyword evidence="4 7" id="KW-0808">Transferase</keyword>
<keyword evidence="3 7" id="KW-0489">Methyltransferase</keyword>
<evidence type="ECO:0000256" key="6">
    <source>
        <dbReference type="ARBA" id="ARBA00022884"/>
    </source>
</evidence>
<keyword evidence="6 7" id="KW-0694">RNA-binding</keyword>
<dbReference type="EMBL" id="DXGH01000038">
    <property type="protein sequence ID" value="HIW81251.1"/>
    <property type="molecule type" value="Genomic_DNA"/>
</dbReference>
<dbReference type="Pfam" id="PF17126">
    <property type="entry name" value="RsmF_methylt_CI"/>
    <property type="match status" value="1"/>
</dbReference>
<dbReference type="InterPro" id="IPR001678">
    <property type="entry name" value="MeTrfase_RsmB-F_NOP2_dom"/>
</dbReference>